<keyword evidence="1" id="KW-0812">Transmembrane</keyword>
<proteinExistence type="predicted"/>
<feature type="transmembrane region" description="Helical" evidence="1">
    <location>
        <begin position="21"/>
        <end position="44"/>
    </location>
</feature>
<reference evidence="2 3" key="1">
    <citation type="journal article" date="2020" name="Int. J. Syst. Evol. Microbiol.">
        <title>Sulfuracidifex tepidarius gen. nov., sp. nov. and transfer of Sulfolobus metallicus Huber and Stetter 1992 to the genus Sulfuracidifex as Sulfuracidifex metallicus comb. nov.</title>
        <authorList>
            <person name="Itoh T."/>
            <person name="Miura T."/>
            <person name="Sakai H.D."/>
            <person name="Kato S."/>
            <person name="Ohkuma M."/>
            <person name="Takashina T."/>
        </authorList>
    </citation>
    <scope>NUCLEOTIDE SEQUENCE [LARGE SCALE GENOMIC DNA]</scope>
    <source>
        <strain evidence="2 3">IC-006</strain>
    </source>
</reference>
<evidence type="ECO:0000256" key="1">
    <source>
        <dbReference type="SAM" id="Phobius"/>
    </source>
</evidence>
<evidence type="ECO:0000313" key="3">
    <source>
        <dbReference type="Proteomes" id="UP000322983"/>
    </source>
</evidence>
<dbReference type="KEGG" id="step:IC006_2320"/>
<sequence length="385" mass="42812">MKKLSFHSPVPFCYSFSMKQRAISGILGGLILITILVGSLSLLMTLEREQSSVFAGQQSSVSKTLEFSPLVEVYSQGEPLLMSSSGEPLYVKYLIFPDGEVKSVNVEISSKPLPVSSLVNNYNGWFIAVTNDGEEYNVSDYPLQDPSDASLNGGIGITHAISLKNFSDTQEVYNIIDEASSLPFHDVSGAEVVTQQADGTNYLGLSNVTLIYTFPKNNLTLCIGMYFFENGDPAPSPFGILFYSGDGYGNNYGHYYYEYFYGEGENNGTQLFWESFYPVVNSSSNQLKGEQYSHVTFAKMYRYTEINDSINDGYLSVVFYRISIVNLYGTWYLSVGSKGVGMTYNESYPFQTSTYYPVGTQIPITSSPLYELYVFVPANAMIVMQ</sequence>
<dbReference type="Proteomes" id="UP000322983">
    <property type="component" value="Chromosome"/>
</dbReference>
<name>A0A510DXN3_9CREN</name>
<keyword evidence="1" id="KW-1133">Transmembrane helix</keyword>
<dbReference type="STRING" id="1294262.GCA_001316085_02636"/>
<evidence type="ECO:0000313" key="2">
    <source>
        <dbReference type="EMBL" id="BBG24986.1"/>
    </source>
</evidence>
<organism evidence="2 3">
    <name type="scientific">Sulfuracidifex tepidarius</name>
    <dbReference type="NCBI Taxonomy" id="1294262"/>
    <lineage>
        <taxon>Archaea</taxon>
        <taxon>Thermoproteota</taxon>
        <taxon>Thermoprotei</taxon>
        <taxon>Sulfolobales</taxon>
        <taxon>Sulfolobaceae</taxon>
        <taxon>Sulfuracidifex</taxon>
    </lineage>
</organism>
<protein>
    <submittedName>
        <fullName evidence="2">Uncharacterized protein</fullName>
    </submittedName>
</protein>
<keyword evidence="1" id="KW-0472">Membrane</keyword>
<keyword evidence="3" id="KW-1185">Reference proteome</keyword>
<dbReference type="AlphaFoldDB" id="A0A510DXN3"/>
<gene>
    <name evidence="2" type="ORF">IC006_2320</name>
</gene>
<dbReference type="EMBL" id="AP018929">
    <property type="protein sequence ID" value="BBG24986.1"/>
    <property type="molecule type" value="Genomic_DNA"/>
</dbReference>
<accession>A0A510DXN3</accession>